<dbReference type="PANTHER" id="PTHR46401:SF2">
    <property type="entry name" value="GLYCOSYLTRANSFERASE WBBK-RELATED"/>
    <property type="match status" value="1"/>
</dbReference>
<dbReference type="EMBL" id="JBAFVH010000010">
    <property type="protein sequence ID" value="MFG1374026.1"/>
    <property type="molecule type" value="Genomic_DNA"/>
</dbReference>
<dbReference type="InterPro" id="IPR028098">
    <property type="entry name" value="Glyco_trans_4-like_N"/>
</dbReference>
<keyword evidence="1" id="KW-0808">Transferase</keyword>
<evidence type="ECO:0000256" key="1">
    <source>
        <dbReference type="ARBA" id="ARBA00022679"/>
    </source>
</evidence>
<evidence type="ECO:0000259" key="3">
    <source>
        <dbReference type="Pfam" id="PF13439"/>
    </source>
</evidence>
<proteinExistence type="predicted"/>
<dbReference type="Proteomes" id="UP001604002">
    <property type="component" value="Unassembled WGS sequence"/>
</dbReference>
<gene>
    <name evidence="4" type="ORF">V5F32_17750</name>
</gene>
<dbReference type="InterPro" id="IPR023986">
    <property type="entry name" value="GlycosylTfrase_MSMEG0565"/>
</dbReference>
<comment type="caution">
    <text evidence="4">The sequence shown here is derived from an EMBL/GenBank/DDBJ whole genome shotgun (WGS) entry which is preliminary data.</text>
</comment>
<sequence>MARPLRIAMLTHSTNPRGGVVHAIELCEALADLGHAPVLHAPDARGTGFFRAPTCPIEAFPVAPAVAGMTAMVEQRIADYVRHFEAAGTDGFDLFHAHDGISGNALATLKARGKIPGFLRTVHHVDSFTDPRLAALQVRAIRDADGWLAVSRTWQAHLAEQFGINADLCGNGVDTARFRPEPDGREAALRARLGLGPGPILLGVGGVEARKNSVRILEAFLQLRALRPDIQLVIAGGASLLDHGACQAQFRATLARGGAGGVHVTGPLDDADMAPLYRLAHGLVFASVKEGFGLCVLEAMACGVPVIVSRIAPFTEYLGDGDALWCDPLRPASIADAMAISLQPAARARFAQAGITVAARHGWPAVARAHLPLYHRLAEAAHA</sequence>
<dbReference type="InterPro" id="IPR001296">
    <property type="entry name" value="Glyco_trans_1"/>
</dbReference>
<evidence type="ECO:0000313" key="5">
    <source>
        <dbReference type="Proteomes" id="UP001604002"/>
    </source>
</evidence>
<dbReference type="Gene3D" id="3.40.50.2000">
    <property type="entry name" value="Glycogen Phosphorylase B"/>
    <property type="match status" value="2"/>
</dbReference>
<dbReference type="Pfam" id="PF13439">
    <property type="entry name" value="Glyco_transf_4"/>
    <property type="match status" value="1"/>
</dbReference>
<dbReference type="SUPFAM" id="SSF53756">
    <property type="entry name" value="UDP-Glycosyltransferase/glycogen phosphorylase"/>
    <property type="match status" value="1"/>
</dbReference>
<name>A0ABW7A202_9HYPH</name>
<evidence type="ECO:0000313" key="4">
    <source>
        <dbReference type="EMBL" id="MFG1374026.1"/>
    </source>
</evidence>
<keyword evidence="5" id="KW-1185">Reference proteome</keyword>
<evidence type="ECO:0000259" key="2">
    <source>
        <dbReference type="Pfam" id="PF00534"/>
    </source>
</evidence>
<dbReference type="Pfam" id="PF00534">
    <property type="entry name" value="Glycos_transf_1"/>
    <property type="match status" value="1"/>
</dbReference>
<dbReference type="PANTHER" id="PTHR46401">
    <property type="entry name" value="GLYCOSYLTRANSFERASE WBBK-RELATED"/>
    <property type="match status" value="1"/>
</dbReference>
<dbReference type="NCBIfam" id="TIGR04047">
    <property type="entry name" value="MSMEG_0565_glyc"/>
    <property type="match status" value="1"/>
</dbReference>
<organism evidence="4 5">
    <name type="scientific">Xanthobacter oligotrophicus</name>
    <dbReference type="NCBI Taxonomy" id="2607286"/>
    <lineage>
        <taxon>Bacteria</taxon>
        <taxon>Pseudomonadati</taxon>
        <taxon>Pseudomonadota</taxon>
        <taxon>Alphaproteobacteria</taxon>
        <taxon>Hyphomicrobiales</taxon>
        <taxon>Xanthobacteraceae</taxon>
        <taxon>Xanthobacter</taxon>
    </lineage>
</organism>
<dbReference type="CDD" id="cd03801">
    <property type="entry name" value="GT4_PimA-like"/>
    <property type="match status" value="1"/>
</dbReference>
<feature type="domain" description="Glycosyl transferase family 1" evidence="2">
    <location>
        <begin position="197"/>
        <end position="353"/>
    </location>
</feature>
<feature type="domain" description="Glycosyltransferase subfamily 4-like N-terminal" evidence="3">
    <location>
        <begin position="17"/>
        <end position="177"/>
    </location>
</feature>
<reference evidence="4 5" key="1">
    <citation type="submission" date="2024-02" db="EMBL/GenBank/DDBJ databases">
        <title>Expansion and revision of Xanthobacter and proposal of Roseixanthobacter gen. nov.</title>
        <authorList>
            <person name="Soltysiak M.P.M."/>
            <person name="Jalihal A."/>
            <person name="Ory A."/>
            <person name="Chrisophersen C."/>
            <person name="Lee A.D."/>
            <person name="Boulton J."/>
            <person name="Springer M."/>
        </authorList>
    </citation>
    <scope>NUCLEOTIDE SEQUENCE [LARGE SCALE GENOMIC DNA]</scope>
    <source>
        <strain evidence="4 5">23A</strain>
    </source>
</reference>
<protein>
    <submittedName>
        <fullName evidence="4">MSMEG_0565 family glycosyltransferase</fullName>
    </submittedName>
</protein>
<dbReference type="RefSeq" id="WP_393993701.1">
    <property type="nucleotide sequence ID" value="NZ_JBAFVH010000010.1"/>
</dbReference>
<accession>A0ABW7A202</accession>